<dbReference type="Proteomes" id="UP000218890">
    <property type="component" value="Chromosome"/>
</dbReference>
<reference evidence="1" key="1">
    <citation type="submission" date="2016-02" db="EMBL/GenBank/DDBJ databases">
        <title>Halorhodospira halochloris DSM-1059 complete genome, version 2.</title>
        <authorList>
            <person name="Tsukatani Y."/>
        </authorList>
    </citation>
    <scope>NUCLEOTIDE SEQUENCE</scope>
    <source>
        <strain evidence="1">DSM 1059</strain>
    </source>
</reference>
<dbReference type="KEGG" id="hhk:HH1059_03480"/>
<gene>
    <name evidence="1" type="ORF">HH1059_03480</name>
</gene>
<accession>A0A120MZM7</accession>
<keyword evidence="2" id="KW-1185">Reference proteome</keyword>
<dbReference type="Gene3D" id="3.40.50.150">
    <property type="entry name" value="Vaccinia Virus protein VP39"/>
    <property type="match status" value="1"/>
</dbReference>
<organism evidence="1 2">
    <name type="scientific">Halorhodospira halochloris</name>
    <name type="common">Ectothiorhodospira halochloris</name>
    <dbReference type="NCBI Taxonomy" id="1052"/>
    <lineage>
        <taxon>Bacteria</taxon>
        <taxon>Pseudomonadati</taxon>
        <taxon>Pseudomonadota</taxon>
        <taxon>Gammaproteobacteria</taxon>
        <taxon>Chromatiales</taxon>
        <taxon>Ectothiorhodospiraceae</taxon>
        <taxon>Halorhodospira</taxon>
    </lineage>
</organism>
<name>A0A120MZM7_HALHR</name>
<sequence>MVIANHVLEHVDDLRSASEISRILRKDGLLICMVPIIEGWDTTYENEDIDTKHGRLLHFGQKDHVRFYGRDFKDRIERGGLKLEREVTAKGEDVVKYALRRGEKVFVFSKG</sequence>
<proteinExistence type="predicted"/>
<evidence type="ECO:0000313" key="2">
    <source>
        <dbReference type="Proteomes" id="UP000218890"/>
    </source>
</evidence>
<dbReference type="EMBL" id="AP017372">
    <property type="protein sequence ID" value="BAU57026.2"/>
    <property type="molecule type" value="Genomic_DNA"/>
</dbReference>
<evidence type="ECO:0008006" key="3">
    <source>
        <dbReference type="Google" id="ProtNLM"/>
    </source>
</evidence>
<protein>
    <recommendedName>
        <fullName evidence="3">Methyltransferase type 11 domain-containing protein</fullName>
    </recommendedName>
</protein>
<evidence type="ECO:0000313" key="1">
    <source>
        <dbReference type="EMBL" id="BAU57026.2"/>
    </source>
</evidence>
<dbReference type="InterPro" id="IPR029063">
    <property type="entry name" value="SAM-dependent_MTases_sf"/>
</dbReference>
<dbReference type="SUPFAM" id="SSF53335">
    <property type="entry name" value="S-adenosyl-L-methionine-dependent methyltransferases"/>
    <property type="match status" value="1"/>
</dbReference>
<dbReference type="AlphaFoldDB" id="A0A120MZM7"/>